<organism evidence="11 12">
    <name type="scientific">Agromyces seonyuensis</name>
    <dbReference type="NCBI Taxonomy" id="2662446"/>
    <lineage>
        <taxon>Bacteria</taxon>
        <taxon>Bacillati</taxon>
        <taxon>Actinomycetota</taxon>
        <taxon>Actinomycetes</taxon>
        <taxon>Micrococcales</taxon>
        <taxon>Microbacteriaceae</taxon>
        <taxon>Agromyces</taxon>
    </lineage>
</organism>
<name>A0A6I4NSG0_9MICO</name>
<comment type="catalytic activity">
    <reaction evidence="9 10">
        <text>D-gluconate + ATP = 6-phospho-D-gluconate + ADP + H(+)</text>
        <dbReference type="Rhea" id="RHEA:19433"/>
        <dbReference type="ChEBI" id="CHEBI:15378"/>
        <dbReference type="ChEBI" id="CHEBI:18391"/>
        <dbReference type="ChEBI" id="CHEBI:30616"/>
        <dbReference type="ChEBI" id="CHEBI:58759"/>
        <dbReference type="ChEBI" id="CHEBI:456216"/>
        <dbReference type="EC" id="2.7.1.12"/>
    </reaction>
</comment>
<dbReference type="NCBIfam" id="TIGR01313">
    <property type="entry name" value="therm_gnt_kin"/>
    <property type="match status" value="1"/>
</dbReference>
<sequence length="173" mass="18100">MPAVSEPRRTAPQIVVMGVSASGKSSMGIALAARLGVPFVDADDLHPRANVEKMAAGIPLDDEDRRPWLDLVGQRLAAGGDDGGVVIACSALKRAYRDRLRAAAPGTAFVHLTGTPDLLAERAQGRAGHFMPPSLLASQLATLEVLGDDEAGVVLDIVHPLGELVQEALERLG</sequence>
<evidence type="ECO:0000256" key="5">
    <source>
        <dbReference type="ARBA" id="ARBA00022741"/>
    </source>
</evidence>
<keyword evidence="6 10" id="KW-0418">Kinase</keyword>
<dbReference type="GO" id="GO:0019521">
    <property type="term" value="P:D-gluconate metabolic process"/>
    <property type="evidence" value="ECO:0007669"/>
    <property type="project" value="UniProtKB-KW"/>
</dbReference>
<proteinExistence type="inferred from homology"/>
<dbReference type="SUPFAM" id="SSF52540">
    <property type="entry name" value="P-loop containing nucleoside triphosphate hydrolases"/>
    <property type="match status" value="1"/>
</dbReference>
<evidence type="ECO:0000256" key="3">
    <source>
        <dbReference type="ARBA" id="ARBA00012054"/>
    </source>
</evidence>
<gene>
    <name evidence="11" type="ORF">GB864_00790</name>
</gene>
<evidence type="ECO:0000256" key="8">
    <source>
        <dbReference type="ARBA" id="ARBA00023064"/>
    </source>
</evidence>
<keyword evidence="5 10" id="KW-0547">Nucleotide-binding</keyword>
<evidence type="ECO:0000256" key="4">
    <source>
        <dbReference type="ARBA" id="ARBA00022679"/>
    </source>
</evidence>
<comment type="pathway">
    <text evidence="1">Carbohydrate acid metabolism.</text>
</comment>
<dbReference type="PANTHER" id="PTHR43442">
    <property type="entry name" value="GLUCONOKINASE-RELATED"/>
    <property type="match status" value="1"/>
</dbReference>
<comment type="similarity">
    <text evidence="2 10">Belongs to the gluconokinase GntK/GntV family.</text>
</comment>
<accession>A0A6I4NSG0</accession>
<dbReference type="EC" id="2.7.1.12" evidence="3 10"/>
<evidence type="ECO:0000256" key="7">
    <source>
        <dbReference type="ARBA" id="ARBA00022840"/>
    </source>
</evidence>
<evidence type="ECO:0000256" key="2">
    <source>
        <dbReference type="ARBA" id="ARBA00008420"/>
    </source>
</evidence>
<reference evidence="11 12" key="1">
    <citation type="submission" date="2019-12" db="EMBL/GenBank/DDBJ databases">
        <authorList>
            <person name="Kim Y.S."/>
        </authorList>
    </citation>
    <scope>NUCLEOTIDE SEQUENCE [LARGE SCALE GENOMIC DNA]</scope>
    <source>
        <strain evidence="11 12">MMS17-SY077</strain>
    </source>
</reference>
<keyword evidence="7 10" id="KW-0067">ATP-binding</keyword>
<comment type="caution">
    <text evidence="11">The sequence shown here is derived from an EMBL/GenBank/DDBJ whole genome shotgun (WGS) entry which is preliminary data.</text>
</comment>
<evidence type="ECO:0000313" key="12">
    <source>
        <dbReference type="Proteomes" id="UP000438182"/>
    </source>
</evidence>
<evidence type="ECO:0000256" key="9">
    <source>
        <dbReference type="ARBA" id="ARBA00048090"/>
    </source>
</evidence>
<dbReference type="InterPro" id="IPR027417">
    <property type="entry name" value="P-loop_NTPase"/>
</dbReference>
<dbReference type="RefSeq" id="WP_160422379.1">
    <property type="nucleotide sequence ID" value="NZ_WSTA01000002.1"/>
</dbReference>
<dbReference type="Gene3D" id="3.40.50.300">
    <property type="entry name" value="P-loop containing nucleotide triphosphate hydrolases"/>
    <property type="match status" value="1"/>
</dbReference>
<dbReference type="GO" id="GO:0046316">
    <property type="term" value="F:gluconokinase activity"/>
    <property type="evidence" value="ECO:0007669"/>
    <property type="project" value="UniProtKB-EC"/>
</dbReference>
<keyword evidence="12" id="KW-1185">Reference proteome</keyword>
<dbReference type="AlphaFoldDB" id="A0A6I4NSG0"/>
<evidence type="ECO:0000313" key="11">
    <source>
        <dbReference type="EMBL" id="MWB97100.1"/>
    </source>
</evidence>
<dbReference type="PANTHER" id="PTHR43442:SF3">
    <property type="entry name" value="GLUCONOKINASE-RELATED"/>
    <property type="match status" value="1"/>
</dbReference>
<dbReference type="FunFam" id="3.40.50.300:FF:000522">
    <property type="entry name" value="Gluconokinase"/>
    <property type="match status" value="1"/>
</dbReference>
<dbReference type="EMBL" id="WSTA01000002">
    <property type="protein sequence ID" value="MWB97100.1"/>
    <property type="molecule type" value="Genomic_DNA"/>
</dbReference>
<dbReference type="GO" id="GO:0005524">
    <property type="term" value="F:ATP binding"/>
    <property type="evidence" value="ECO:0007669"/>
    <property type="project" value="UniProtKB-KW"/>
</dbReference>
<evidence type="ECO:0000256" key="6">
    <source>
        <dbReference type="ARBA" id="ARBA00022777"/>
    </source>
</evidence>
<dbReference type="InterPro" id="IPR006001">
    <property type="entry name" value="Therm_gnt_kin"/>
</dbReference>
<evidence type="ECO:0000256" key="10">
    <source>
        <dbReference type="RuleBase" id="RU363066"/>
    </source>
</evidence>
<dbReference type="Proteomes" id="UP000438182">
    <property type="component" value="Unassembled WGS sequence"/>
</dbReference>
<protein>
    <recommendedName>
        <fullName evidence="3 10">Gluconokinase</fullName>
        <ecNumber evidence="3 10">2.7.1.12</ecNumber>
    </recommendedName>
</protein>
<dbReference type="GO" id="GO:0005737">
    <property type="term" value="C:cytoplasm"/>
    <property type="evidence" value="ECO:0007669"/>
    <property type="project" value="TreeGrafter"/>
</dbReference>
<dbReference type="CDD" id="cd02021">
    <property type="entry name" value="GntK"/>
    <property type="match status" value="1"/>
</dbReference>
<evidence type="ECO:0000256" key="1">
    <source>
        <dbReference type="ARBA" id="ARBA00004761"/>
    </source>
</evidence>
<keyword evidence="8" id="KW-0311">Gluconate utilization</keyword>
<dbReference type="Pfam" id="PF13671">
    <property type="entry name" value="AAA_33"/>
    <property type="match status" value="1"/>
</dbReference>
<keyword evidence="4 10" id="KW-0808">Transferase</keyword>